<evidence type="ECO:0000256" key="5">
    <source>
        <dbReference type="ARBA" id="ARBA00023163"/>
    </source>
</evidence>
<keyword evidence="6" id="KW-0539">Nucleus</keyword>
<comment type="similarity">
    <text evidence="2">Belongs to the eukaryotic RPC9 RNA polymerase subunit family.</text>
</comment>
<dbReference type="SUPFAM" id="SSF47819">
    <property type="entry name" value="HRDC-like"/>
    <property type="match status" value="1"/>
</dbReference>
<feature type="domain" description="RNA polymerase Rpb4/RPC9 core" evidence="8">
    <location>
        <begin position="59"/>
        <end position="178"/>
    </location>
</feature>
<dbReference type="PANTHER" id="PTHR15561:SF1">
    <property type="entry name" value="DNA-DIRECTED RNA POLYMERASE III SUBUNIT RPC9"/>
    <property type="match status" value="1"/>
</dbReference>
<sequence length="204" mass="22748">MRGALPNWGLTKGKGNWFHALVSSLASRHDQNYIPTSFLDHHKNRTYLFSPITSNKTVRMKANAGTLTNFEVLDLLNSRGASNDTTRVIAPITTLEYKVYDYLMETPACTQTLEIITNFSDQCEDFKLAKAEILNIINIRPSSTVNLASILEEPSERGIDKKAKEGILKLVEALLPSPPIVEARGENEEEETEEGEQLATAVLR</sequence>
<dbReference type="EMBL" id="LR031875">
    <property type="protein sequence ID" value="VDD28488.1"/>
    <property type="molecule type" value="Genomic_DNA"/>
</dbReference>
<evidence type="ECO:0000256" key="4">
    <source>
        <dbReference type="ARBA" id="ARBA00022478"/>
    </source>
</evidence>
<organism evidence="9">
    <name type="scientific">Brassica oleracea</name>
    <name type="common">Wild cabbage</name>
    <dbReference type="NCBI Taxonomy" id="3712"/>
    <lineage>
        <taxon>Eukaryota</taxon>
        <taxon>Viridiplantae</taxon>
        <taxon>Streptophyta</taxon>
        <taxon>Embryophyta</taxon>
        <taxon>Tracheophyta</taxon>
        <taxon>Spermatophyta</taxon>
        <taxon>Magnoliopsida</taxon>
        <taxon>eudicotyledons</taxon>
        <taxon>Gunneridae</taxon>
        <taxon>Pentapetalae</taxon>
        <taxon>rosids</taxon>
        <taxon>malvids</taxon>
        <taxon>Brassicales</taxon>
        <taxon>Brassicaceae</taxon>
        <taxon>Brassiceae</taxon>
        <taxon>Brassica</taxon>
    </lineage>
</organism>
<keyword evidence="5" id="KW-0804">Transcription</keyword>
<dbReference type="InterPro" id="IPR010997">
    <property type="entry name" value="HRDC-like_sf"/>
</dbReference>
<evidence type="ECO:0000256" key="7">
    <source>
        <dbReference type="SAM" id="MobiDB-lite"/>
    </source>
</evidence>
<gene>
    <name evidence="9" type="ORF">BOLC9T53811H</name>
</gene>
<dbReference type="InterPro" id="IPR038846">
    <property type="entry name" value="RPC9"/>
</dbReference>
<evidence type="ECO:0000256" key="2">
    <source>
        <dbReference type="ARBA" id="ARBA00006898"/>
    </source>
</evidence>
<dbReference type="GO" id="GO:0006384">
    <property type="term" value="P:transcription initiation at RNA polymerase III promoter"/>
    <property type="evidence" value="ECO:0007669"/>
    <property type="project" value="InterPro"/>
</dbReference>
<proteinExistence type="inferred from homology"/>
<evidence type="ECO:0000259" key="8">
    <source>
        <dbReference type="SMART" id="SM00657"/>
    </source>
</evidence>
<evidence type="ECO:0000256" key="1">
    <source>
        <dbReference type="ARBA" id="ARBA00004123"/>
    </source>
</evidence>
<dbReference type="SMART" id="SM00657">
    <property type="entry name" value="RPOL4c"/>
    <property type="match status" value="1"/>
</dbReference>
<dbReference type="InterPro" id="IPR005574">
    <property type="entry name" value="Rpb4/RPC9"/>
</dbReference>
<comment type="subcellular location">
    <subcellularLocation>
        <location evidence="1">Nucleus</location>
    </subcellularLocation>
</comment>
<dbReference type="Gene3D" id="1.20.1250.40">
    <property type="match status" value="1"/>
</dbReference>
<evidence type="ECO:0000313" key="9">
    <source>
        <dbReference type="EMBL" id="VDD28488.1"/>
    </source>
</evidence>
<evidence type="ECO:0000256" key="6">
    <source>
        <dbReference type="ARBA" id="ARBA00023242"/>
    </source>
</evidence>
<evidence type="ECO:0000256" key="3">
    <source>
        <dbReference type="ARBA" id="ARBA00016672"/>
    </source>
</evidence>
<dbReference type="PANTHER" id="PTHR15561">
    <property type="entry name" value="CALCITONIN GENE-RELATED PEPTIDE-RECEPTOR COMPONENT PROTEIN"/>
    <property type="match status" value="1"/>
</dbReference>
<dbReference type="Pfam" id="PF03874">
    <property type="entry name" value="RNA_pol_Rpb4"/>
    <property type="match status" value="1"/>
</dbReference>
<accession>A0A3P6DPM2</accession>
<feature type="region of interest" description="Disordered" evidence="7">
    <location>
        <begin position="180"/>
        <end position="204"/>
    </location>
</feature>
<reference evidence="9" key="1">
    <citation type="submission" date="2018-11" db="EMBL/GenBank/DDBJ databases">
        <authorList>
            <consortium name="Genoscope - CEA"/>
            <person name="William W."/>
        </authorList>
    </citation>
    <scope>NUCLEOTIDE SEQUENCE</scope>
</reference>
<keyword evidence="4" id="KW-0240">DNA-directed RNA polymerase</keyword>
<dbReference type="GO" id="GO:0000166">
    <property type="term" value="F:nucleotide binding"/>
    <property type="evidence" value="ECO:0007669"/>
    <property type="project" value="InterPro"/>
</dbReference>
<name>A0A3P6DPM2_BRAOL</name>
<dbReference type="GO" id="GO:0005666">
    <property type="term" value="C:RNA polymerase III complex"/>
    <property type="evidence" value="ECO:0007669"/>
    <property type="project" value="InterPro"/>
</dbReference>
<feature type="compositionally biased region" description="Acidic residues" evidence="7">
    <location>
        <begin position="187"/>
        <end position="196"/>
    </location>
</feature>
<dbReference type="SMR" id="A0A3P6DPM2"/>
<protein>
    <recommendedName>
        <fullName evidence="3">DNA-directed RNA polymerase III subunit RPC9</fullName>
    </recommendedName>
</protein>
<dbReference type="InterPro" id="IPR006590">
    <property type="entry name" value="RNA_pol_Rpb4/RPC9_core"/>
</dbReference>
<dbReference type="InterPro" id="IPR038324">
    <property type="entry name" value="Rpb4/RPC9_sf"/>
</dbReference>
<dbReference type="AlphaFoldDB" id="A0A3P6DPM2"/>